<proteinExistence type="predicted"/>
<dbReference type="InterPro" id="IPR002477">
    <property type="entry name" value="Peptidoglycan-bd-like"/>
</dbReference>
<evidence type="ECO:0000313" key="4">
    <source>
        <dbReference type="Proteomes" id="UP000610760"/>
    </source>
</evidence>
<sequence>MPELPIIPEYITVHLGRPDDASARNITIPFVEYIKNVASSEIYPTWPESAIRANVYAQITYALNRIYTEYYRSRGYDFDITNSTQYDQYFVEGRDIFQNISEIVDDIFNDYVVRQGQVQPYFTQYCNGTTVTCDGLSQWGTVDLARDGMTPYEILQHYYGDDIDIVFNAPIAANIPSYPGIPLRRGMIEEPIRTIQRQLNRIGQNYPSIPRISELDGIFDLETEEAVKQFQRIFNLTPDGIVGKATWYKIKGIYNGVTGLNELYSEGLALEDVDRIFQTVLKEGDTGPQIRLLQYFLAVIGYFDSDIPIVAVDGIFGPETRDVIMTFQNKYGIPVDGIVGRRTWDTIRNTYQNTINALPPEFQPVRNQIYPGYFLALGEQSSYVTTMQQYLRAIAENDPAIPTVEVTGTYDQATENAVRRLQEQNGLPANGVIGPLTWELIVNRFRALS</sequence>
<evidence type="ECO:0000313" key="3">
    <source>
        <dbReference type="EMBL" id="MBC8559499.1"/>
    </source>
</evidence>
<feature type="domain" description="Peptidoglycan binding-like" evidence="1">
    <location>
        <begin position="286"/>
        <end position="346"/>
    </location>
</feature>
<feature type="domain" description="Peptidoglycan binding-like" evidence="1">
    <location>
        <begin position="190"/>
        <end position="249"/>
    </location>
</feature>
<evidence type="ECO:0000259" key="1">
    <source>
        <dbReference type="Pfam" id="PF01471"/>
    </source>
</evidence>
<dbReference type="Pfam" id="PF01471">
    <property type="entry name" value="PG_binding_1"/>
    <property type="match status" value="3"/>
</dbReference>
<dbReference type="Pfam" id="PF08486">
    <property type="entry name" value="SpoIID"/>
    <property type="match status" value="1"/>
</dbReference>
<reference evidence="3" key="1">
    <citation type="submission" date="2020-08" db="EMBL/GenBank/DDBJ databases">
        <title>Genome public.</title>
        <authorList>
            <person name="Liu C."/>
            <person name="Sun Q."/>
        </authorList>
    </citation>
    <scope>NUCLEOTIDE SEQUENCE</scope>
    <source>
        <strain evidence="3">NSJ-33</strain>
    </source>
</reference>
<dbReference type="AlphaFoldDB" id="A0A926I701"/>
<dbReference type="InterPro" id="IPR036365">
    <property type="entry name" value="PGBD-like_sf"/>
</dbReference>
<keyword evidence="4" id="KW-1185">Reference proteome</keyword>
<dbReference type="InterPro" id="IPR052905">
    <property type="entry name" value="LD-transpeptidase_YkuD-like"/>
</dbReference>
<feature type="domain" description="Sporulation stage II protein D amidase enhancer LytB N-terminal" evidence="2">
    <location>
        <begin position="27"/>
        <end position="89"/>
    </location>
</feature>
<feature type="domain" description="Peptidoglycan binding-like" evidence="1">
    <location>
        <begin position="382"/>
        <end position="440"/>
    </location>
</feature>
<dbReference type="PANTHER" id="PTHR41533">
    <property type="entry name" value="L,D-TRANSPEPTIDASE HI_1667-RELATED"/>
    <property type="match status" value="1"/>
</dbReference>
<protein>
    <submittedName>
        <fullName evidence="3">Peptidoglycan-binding protein</fullName>
    </submittedName>
</protein>
<evidence type="ECO:0000259" key="2">
    <source>
        <dbReference type="Pfam" id="PF08486"/>
    </source>
</evidence>
<dbReference type="InterPro" id="IPR036366">
    <property type="entry name" value="PGBDSf"/>
</dbReference>
<gene>
    <name evidence="3" type="ORF">H8710_05365</name>
</gene>
<accession>A0A926I701</accession>
<organism evidence="3 4">
    <name type="scientific">Fumia xinanensis</name>
    <dbReference type="NCBI Taxonomy" id="2763659"/>
    <lineage>
        <taxon>Bacteria</taxon>
        <taxon>Bacillati</taxon>
        <taxon>Bacillota</taxon>
        <taxon>Clostridia</taxon>
        <taxon>Eubacteriales</taxon>
        <taxon>Oscillospiraceae</taxon>
        <taxon>Fumia</taxon>
    </lineage>
</organism>
<dbReference type="SUPFAM" id="SSF47090">
    <property type="entry name" value="PGBD-like"/>
    <property type="match status" value="3"/>
</dbReference>
<dbReference type="PANTHER" id="PTHR41533:SF1">
    <property type="entry name" value="L,D-TRANSPEPTIDASE YCBB-RELATED"/>
    <property type="match status" value="1"/>
</dbReference>
<dbReference type="EMBL" id="JACRSV010000001">
    <property type="protein sequence ID" value="MBC8559499.1"/>
    <property type="molecule type" value="Genomic_DNA"/>
</dbReference>
<dbReference type="Proteomes" id="UP000610760">
    <property type="component" value="Unassembled WGS sequence"/>
</dbReference>
<comment type="caution">
    <text evidence="3">The sequence shown here is derived from an EMBL/GenBank/DDBJ whole genome shotgun (WGS) entry which is preliminary data.</text>
</comment>
<dbReference type="RefSeq" id="WP_249294392.1">
    <property type="nucleotide sequence ID" value="NZ_JACRSV010000001.1"/>
</dbReference>
<dbReference type="Gene3D" id="1.10.101.10">
    <property type="entry name" value="PGBD-like superfamily/PGBD"/>
    <property type="match status" value="3"/>
</dbReference>
<dbReference type="InterPro" id="IPR013693">
    <property type="entry name" value="SpoIID/LytB_N"/>
</dbReference>
<name>A0A926I701_9FIRM</name>